<dbReference type="CDD" id="cd06102">
    <property type="entry name" value="citrate_synt_like_2"/>
    <property type="match status" value="1"/>
</dbReference>
<reference evidence="5" key="1">
    <citation type="submission" date="2022-03" db="EMBL/GenBank/DDBJ databases">
        <title>The complete genome sequence of a Methyloterrigena soli.</title>
        <authorList>
            <person name="Zi Z."/>
        </authorList>
    </citation>
    <scope>NUCLEOTIDE SEQUENCE</scope>
    <source>
        <strain evidence="5">M48</strain>
    </source>
</reference>
<dbReference type="PRINTS" id="PR00143">
    <property type="entry name" value="CITRTSNTHASE"/>
</dbReference>
<evidence type="ECO:0000256" key="3">
    <source>
        <dbReference type="ARBA" id="ARBA00012972"/>
    </source>
</evidence>
<dbReference type="AlphaFoldDB" id="A0AA41UB38"/>
<gene>
    <name evidence="5" type="ORF">ML536_09590</name>
</gene>
<comment type="pathway">
    <text evidence="1">Carbohydrate metabolism; tricarboxylic acid cycle; isocitrate from oxaloacetate: step 1/2.</text>
</comment>
<dbReference type="GO" id="GO:0005829">
    <property type="term" value="C:cytosol"/>
    <property type="evidence" value="ECO:0007669"/>
    <property type="project" value="TreeGrafter"/>
</dbReference>
<dbReference type="InterPro" id="IPR016143">
    <property type="entry name" value="Citrate_synth-like_sm_a-sub"/>
</dbReference>
<dbReference type="PANTHER" id="PTHR11739:SF4">
    <property type="entry name" value="CITRATE SYNTHASE, PEROXISOMAL"/>
    <property type="match status" value="1"/>
</dbReference>
<dbReference type="Gene3D" id="1.10.230.10">
    <property type="entry name" value="Cytochrome P450-Terp, domain 2"/>
    <property type="match status" value="1"/>
</dbReference>
<dbReference type="GO" id="GO:0005975">
    <property type="term" value="P:carbohydrate metabolic process"/>
    <property type="evidence" value="ECO:0007669"/>
    <property type="project" value="TreeGrafter"/>
</dbReference>
<dbReference type="PANTHER" id="PTHR11739">
    <property type="entry name" value="CITRATE SYNTHASE"/>
    <property type="match status" value="1"/>
</dbReference>
<dbReference type="GO" id="GO:0036440">
    <property type="term" value="F:citrate synthase activity"/>
    <property type="evidence" value="ECO:0007669"/>
    <property type="project" value="UniProtKB-EC"/>
</dbReference>
<name>A0AA41UB38_9HYPH</name>
<organism evidence="5 6">
    <name type="scientific">Paradevosia shaoguanensis</name>
    <dbReference type="NCBI Taxonomy" id="1335043"/>
    <lineage>
        <taxon>Bacteria</taxon>
        <taxon>Pseudomonadati</taxon>
        <taxon>Pseudomonadota</taxon>
        <taxon>Alphaproteobacteria</taxon>
        <taxon>Hyphomicrobiales</taxon>
        <taxon>Devosiaceae</taxon>
        <taxon>Paradevosia</taxon>
    </lineage>
</organism>
<keyword evidence="4" id="KW-0808">Transferase</keyword>
<keyword evidence="6" id="KW-1185">Reference proteome</keyword>
<dbReference type="InterPro" id="IPR036969">
    <property type="entry name" value="Citrate_synthase_sf"/>
</dbReference>
<evidence type="ECO:0000313" key="6">
    <source>
        <dbReference type="Proteomes" id="UP001156140"/>
    </source>
</evidence>
<protein>
    <recommendedName>
        <fullName evidence="3">citrate synthase (unknown stereospecificity)</fullName>
        <ecNumber evidence="3">2.3.3.16</ecNumber>
    </recommendedName>
</protein>
<dbReference type="EMBL" id="JALAZD010000001">
    <property type="protein sequence ID" value="MCI0127078.1"/>
    <property type="molecule type" value="Genomic_DNA"/>
</dbReference>
<dbReference type="Pfam" id="PF00285">
    <property type="entry name" value="Citrate_synt"/>
    <property type="match status" value="1"/>
</dbReference>
<comment type="similarity">
    <text evidence="2">Belongs to the citrate synthase family.</text>
</comment>
<dbReference type="Proteomes" id="UP001156140">
    <property type="component" value="Unassembled WGS sequence"/>
</dbReference>
<proteinExistence type="inferred from homology"/>
<dbReference type="Gene3D" id="1.10.580.10">
    <property type="entry name" value="Citrate Synthase, domain 1"/>
    <property type="match status" value="2"/>
</dbReference>
<evidence type="ECO:0000313" key="5">
    <source>
        <dbReference type="EMBL" id="MCI0127078.1"/>
    </source>
</evidence>
<dbReference type="GO" id="GO:0006099">
    <property type="term" value="P:tricarboxylic acid cycle"/>
    <property type="evidence" value="ECO:0007669"/>
    <property type="project" value="TreeGrafter"/>
</dbReference>
<dbReference type="RefSeq" id="WP_281735723.1">
    <property type="nucleotide sequence ID" value="NZ_JAKETQ010000001.1"/>
</dbReference>
<dbReference type="SUPFAM" id="SSF48256">
    <property type="entry name" value="Citrate synthase"/>
    <property type="match status" value="1"/>
</dbReference>
<evidence type="ECO:0000256" key="1">
    <source>
        <dbReference type="ARBA" id="ARBA00004751"/>
    </source>
</evidence>
<sequence>MIERINVLALDWLTSAQALAVLGTQPQTLYANVSRGRIRAKKDPDDPRRSLYSGDDVRRLADRSPGRRKAESVASDAIRWGEPILKTTLSTVEHGRLFYRGVDAVRLAETATLEDVAALLWQVGAVRLKGEASGDGEPLERAFVALGRRAARDLPSLGRGPQVLRHEAQSVAATMISAMVGGTEGLVHERAAAAWGRPEAADVVRRAMVLLADHELNASAFAARVAISTGSALSAAALAGLGALTGPLHGGAWAGVAALMELVERDGAEAAVRNWLGQGRPLPTFGHRLYPDGDIRAAALMAAFELPPAFAALREAGERIVGERPNVDFAMAALTTAHGLPERAPILIFAMARCVGWLAHALEQIERGELIRPRAHYIGQKAGEPGGLS</sequence>
<accession>A0AA41UB38</accession>
<evidence type="ECO:0000256" key="2">
    <source>
        <dbReference type="ARBA" id="ARBA00010566"/>
    </source>
</evidence>
<comment type="caution">
    <text evidence="5">The sequence shown here is derived from an EMBL/GenBank/DDBJ whole genome shotgun (WGS) entry which is preliminary data.</text>
</comment>
<dbReference type="InterPro" id="IPR002020">
    <property type="entry name" value="Citrate_synthase"/>
</dbReference>
<evidence type="ECO:0000256" key="4">
    <source>
        <dbReference type="ARBA" id="ARBA00022679"/>
    </source>
</evidence>
<dbReference type="InterPro" id="IPR016142">
    <property type="entry name" value="Citrate_synth-like_lrg_a-sub"/>
</dbReference>
<dbReference type="EC" id="2.3.3.16" evidence="3"/>